<keyword evidence="6 7" id="KW-0472">Membrane</keyword>
<evidence type="ECO:0000256" key="2">
    <source>
        <dbReference type="ARBA" id="ARBA00022448"/>
    </source>
</evidence>
<feature type="transmembrane region" description="Helical" evidence="7">
    <location>
        <begin position="138"/>
        <end position="161"/>
    </location>
</feature>
<feature type="transmembrane region" description="Helical" evidence="7">
    <location>
        <begin position="345"/>
        <end position="364"/>
    </location>
</feature>
<feature type="transmembrane region" description="Helical" evidence="7">
    <location>
        <begin position="448"/>
        <end position="466"/>
    </location>
</feature>
<keyword evidence="5 7" id="KW-1133">Transmembrane helix</keyword>
<feature type="transmembrane region" description="Helical" evidence="7">
    <location>
        <begin position="90"/>
        <end position="109"/>
    </location>
</feature>
<evidence type="ECO:0000256" key="7">
    <source>
        <dbReference type="SAM" id="Phobius"/>
    </source>
</evidence>
<feature type="transmembrane region" description="Helical" evidence="7">
    <location>
        <begin position="406"/>
        <end position="428"/>
    </location>
</feature>
<comment type="subcellular location">
    <subcellularLocation>
        <location evidence="1">Cell membrane</location>
        <topology evidence="1">Multi-pass membrane protein</topology>
    </subcellularLocation>
</comment>
<feature type="transmembrane region" description="Helical" evidence="7">
    <location>
        <begin position="182"/>
        <end position="207"/>
    </location>
</feature>
<dbReference type="NCBIfam" id="TIGR00842">
    <property type="entry name" value="bcct"/>
    <property type="match status" value="1"/>
</dbReference>
<dbReference type="GO" id="GO:0005886">
    <property type="term" value="C:plasma membrane"/>
    <property type="evidence" value="ECO:0007669"/>
    <property type="project" value="UniProtKB-SubCell"/>
</dbReference>
<dbReference type="PANTHER" id="PTHR30047">
    <property type="entry name" value="HIGH-AFFINITY CHOLINE TRANSPORT PROTEIN-RELATED"/>
    <property type="match status" value="1"/>
</dbReference>
<dbReference type="AlphaFoldDB" id="A0A381UP47"/>
<accession>A0A381UP47</accession>
<evidence type="ECO:0000256" key="3">
    <source>
        <dbReference type="ARBA" id="ARBA00022475"/>
    </source>
</evidence>
<keyword evidence="4 7" id="KW-0812">Transmembrane</keyword>
<dbReference type="Pfam" id="PF02028">
    <property type="entry name" value="BCCT"/>
    <property type="match status" value="1"/>
</dbReference>
<dbReference type="EMBL" id="UINC01006748">
    <property type="protein sequence ID" value="SVA29398.1"/>
    <property type="molecule type" value="Genomic_DNA"/>
</dbReference>
<dbReference type="InterPro" id="IPR000060">
    <property type="entry name" value="BCCT_transptr"/>
</dbReference>
<feature type="transmembrane region" description="Helical" evidence="7">
    <location>
        <begin position="316"/>
        <end position="333"/>
    </location>
</feature>
<feature type="transmembrane region" description="Helical" evidence="7">
    <location>
        <begin position="227"/>
        <end position="249"/>
    </location>
</feature>
<protein>
    <recommendedName>
        <fullName evidence="9">Choline transporter</fullName>
    </recommendedName>
</protein>
<feature type="transmembrane region" description="Helical" evidence="7">
    <location>
        <begin position="472"/>
        <end position="496"/>
    </location>
</feature>
<evidence type="ECO:0000256" key="1">
    <source>
        <dbReference type="ARBA" id="ARBA00004651"/>
    </source>
</evidence>
<evidence type="ECO:0000256" key="5">
    <source>
        <dbReference type="ARBA" id="ARBA00022989"/>
    </source>
</evidence>
<reference evidence="8" key="1">
    <citation type="submission" date="2018-05" db="EMBL/GenBank/DDBJ databases">
        <authorList>
            <person name="Lanie J.A."/>
            <person name="Ng W.-L."/>
            <person name="Kazmierczak K.M."/>
            <person name="Andrzejewski T.M."/>
            <person name="Davidsen T.M."/>
            <person name="Wayne K.J."/>
            <person name="Tettelin H."/>
            <person name="Glass J.I."/>
            <person name="Rusch D."/>
            <person name="Podicherti R."/>
            <person name="Tsui H.-C.T."/>
            <person name="Winkler M.E."/>
        </authorList>
    </citation>
    <scope>NUCLEOTIDE SEQUENCE</scope>
</reference>
<feature type="transmembrane region" description="Helical" evidence="7">
    <location>
        <begin position="261"/>
        <end position="281"/>
    </location>
</feature>
<keyword evidence="2" id="KW-0813">Transport</keyword>
<feature type="transmembrane region" description="Helical" evidence="7">
    <location>
        <begin position="52"/>
        <end position="70"/>
    </location>
</feature>
<organism evidence="8">
    <name type="scientific">marine metagenome</name>
    <dbReference type="NCBI Taxonomy" id="408172"/>
    <lineage>
        <taxon>unclassified sequences</taxon>
        <taxon>metagenomes</taxon>
        <taxon>ecological metagenomes</taxon>
    </lineage>
</organism>
<gene>
    <name evidence="8" type="ORF">METZ01_LOCUS82252</name>
</gene>
<evidence type="ECO:0000256" key="6">
    <source>
        <dbReference type="ARBA" id="ARBA00023136"/>
    </source>
</evidence>
<dbReference type="GO" id="GO:0022857">
    <property type="term" value="F:transmembrane transporter activity"/>
    <property type="evidence" value="ECO:0007669"/>
    <property type="project" value="InterPro"/>
</dbReference>
<evidence type="ECO:0008006" key="9">
    <source>
        <dbReference type="Google" id="ProtNLM"/>
    </source>
</evidence>
<dbReference type="PANTHER" id="PTHR30047:SF7">
    <property type="entry name" value="HIGH-AFFINITY CHOLINE TRANSPORT PROTEIN"/>
    <property type="match status" value="1"/>
</dbReference>
<feature type="transmembrane region" description="Helical" evidence="7">
    <location>
        <begin position="12"/>
        <end position="32"/>
    </location>
</feature>
<evidence type="ECO:0000313" key="8">
    <source>
        <dbReference type="EMBL" id="SVA29398.1"/>
    </source>
</evidence>
<name>A0A381UP47_9ZZZZ</name>
<sequence>MFKKAVVKTDKIIFYASLATLVFFIAPIFVWSQDSYQALLSLKVYLENTFGSAYQILTFVVLIFVLWLALSKHGQIKLGDGDYRFDTFSWASMIFCAGVATGILYWGTIEWAYYYESPPFGIVPRSDLAIEYAATYGLFHWGVAGWAFYCLPAIALSYMYYVKRVPLLRISNSCRGLLGKHADGVVGQIIDVLFMVGLLGSTGTSMGLGTPMIAAGVESVFGFSDSFSLKVFVILFCASIFSFSVYLGLNRGIKRLSNFNTTAAFIFLMFVFIAGPTIFILKMSLNSFGLMVQNFVRMMTWTDPLTDSRFVEDWSIFYWSWWVAVGPFNGIFITKISEGRSIRQVIFCTILFGSLGCAIFYNILGNFALHLELSGQFLTTTLIHLGRGAHAISGVVSSLPGGHVTLFLFTLMSVVFMATTFDSTSYALASCATKKLEAHQEPARWQRLFWAFTLVVLPLSLIYIGGLESLKLAVLISALPLVFVYIMMAVSLFFSLRDHK</sequence>
<keyword evidence="3" id="KW-1003">Cell membrane</keyword>
<proteinExistence type="predicted"/>
<evidence type="ECO:0000256" key="4">
    <source>
        <dbReference type="ARBA" id="ARBA00022692"/>
    </source>
</evidence>